<evidence type="ECO:0000259" key="1">
    <source>
        <dbReference type="PROSITE" id="PS50211"/>
    </source>
</evidence>
<dbReference type="EMBL" id="JAUHJQ010000185">
    <property type="protein sequence ID" value="MDN4175985.1"/>
    <property type="molecule type" value="Genomic_DNA"/>
</dbReference>
<dbReference type="Proteomes" id="UP001168620">
    <property type="component" value="Unassembled WGS sequence"/>
</dbReference>
<dbReference type="RefSeq" id="WP_300955370.1">
    <property type="nucleotide sequence ID" value="NZ_JAUHJQ010000185.1"/>
</dbReference>
<proteinExistence type="predicted"/>
<dbReference type="PANTHER" id="PTHR13677">
    <property type="entry name" value="LD41638P"/>
    <property type="match status" value="1"/>
</dbReference>
<gene>
    <name evidence="2" type="ORF">QWY28_23775</name>
</gene>
<keyword evidence="3" id="KW-1185">Reference proteome</keyword>
<organism evidence="2 3">
    <name type="scientific">Nocardioides oceani</name>
    <dbReference type="NCBI Taxonomy" id="3058369"/>
    <lineage>
        <taxon>Bacteria</taxon>
        <taxon>Bacillati</taxon>
        <taxon>Actinomycetota</taxon>
        <taxon>Actinomycetes</taxon>
        <taxon>Propionibacteriales</taxon>
        <taxon>Nocardioidaceae</taxon>
        <taxon>Nocardioides</taxon>
    </lineage>
</organism>
<reference evidence="2" key="1">
    <citation type="submission" date="2023-06" db="EMBL/GenBank/DDBJ databases">
        <title>Draft genome sequence of Nocardioides sp. SOB77.</title>
        <authorList>
            <person name="Zhang G."/>
        </authorList>
    </citation>
    <scope>NUCLEOTIDE SEQUENCE</scope>
    <source>
        <strain evidence="2">SOB77</strain>
    </source>
</reference>
<feature type="non-terminal residue" evidence="2">
    <location>
        <position position="1"/>
    </location>
</feature>
<name>A0ABT8FN80_9ACTN</name>
<evidence type="ECO:0000313" key="3">
    <source>
        <dbReference type="Proteomes" id="UP001168620"/>
    </source>
</evidence>
<sequence>VLDSSSPKGKQKQKPISKVSDSKIEIDTRALHTVPLCAPLYGIISKIWLLWEWVILGKPMLVLSPSPDLSSAAVLALSTLISPLEFKGDFR</sequence>
<accession>A0ABT8FN80</accession>
<feature type="domain" description="UDENN" evidence="1">
    <location>
        <begin position="1"/>
        <end position="91"/>
    </location>
</feature>
<dbReference type="PROSITE" id="PS50211">
    <property type="entry name" value="DENN"/>
    <property type="match status" value="1"/>
</dbReference>
<dbReference type="InterPro" id="IPR037516">
    <property type="entry name" value="Tripartite_DENN"/>
</dbReference>
<dbReference type="InterPro" id="IPR024224">
    <property type="entry name" value="DENND6"/>
</dbReference>
<evidence type="ECO:0000313" key="2">
    <source>
        <dbReference type="EMBL" id="MDN4175985.1"/>
    </source>
</evidence>
<protein>
    <recommendedName>
        <fullName evidence="1">UDENN domain-containing protein</fullName>
    </recommendedName>
</protein>
<dbReference type="PANTHER" id="PTHR13677:SF0">
    <property type="entry name" value="LD41638P"/>
    <property type="match status" value="1"/>
</dbReference>
<feature type="non-terminal residue" evidence="2">
    <location>
        <position position="91"/>
    </location>
</feature>
<comment type="caution">
    <text evidence="2">The sequence shown here is derived from an EMBL/GenBank/DDBJ whole genome shotgun (WGS) entry which is preliminary data.</text>
</comment>